<sequence length="156" mass="16909">MERRDVLGTACSFVVAAVADCLSDQDEIGMSDSVPTEITNWEATRDLAQDAVPASDEPPRITVDGDSTVVVEGYIIYPSGNCDELVISPDRTEYDPEDGSLSVWVGYIRDQEPGEDCSIPESSTPYQVRVSFDDGVPDTVTALEYGSHGEREATKP</sequence>
<organism evidence="1 2">
    <name type="scientific">Natronolimnobius baerhuensis</name>
    <dbReference type="NCBI Taxonomy" id="253108"/>
    <lineage>
        <taxon>Archaea</taxon>
        <taxon>Methanobacteriati</taxon>
        <taxon>Methanobacteriota</taxon>
        <taxon>Stenosarchaea group</taxon>
        <taxon>Halobacteria</taxon>
        <taxon>Halobacteriales</taxon>
        <taxon>Natrialbaceae</taxon>
        <taxon>Natronolimnobius</taxon>
    </lineage>
</organism>
<evidence type="ECO:0000313" key="2">
    <source>
        <dbReference type="Proteomes" id="UP000196084"/>
    </source>
</evidence>
<proteinExistence type="predicted"/>
<dbReference type="AlphaFoldDB" id="A0A202EAD3"/>
<dbReference type="EMBL" id="MWPH01000002">
    <property type="protein sequence ID" value="OVE85118.1"/>
    <property type="molecule type" value="Genomic_DNA"/>
</dbReference>
<reference evidence="1 2" key="1">
    <citation type="submission" date="2017-02" db="EMBL/GenBank/DDBJ databases">
        <title>Natronthermophilus aegyptiacus gen. nov.,sp. nov., an aerobic, extremely halophilic alkalithermophilic archaeon isolated from the athalassohaline Wadi An Natrun, Egypt.</title>
        <authorList>
            <person name="Zhao B."/>
        </authorList>
    </citation>
    <scope>NUCLEOTIDE SEQUENCE [LARGE SCALE GENOMIC DNA]</scope>
    <source>
        <strain evidence="1 2">CGMCC 1.3597</strain>
    </source>
</reference>
<keyword evidence="2" id="KW-1185">Reference proteome</keyword>
<evidence type="ECO:0000313" key="1">
    <source>
        <dbReference type="EMBL" id="OVE85118.1"/>
    </source>
</evidence>
<name>A0A202EAD3_9EURY</name>
<protein>
    <submittedName>
        <fullName evidence="1">Uncharacterized protein</fullName>
    </submittedName>
</protein>
<dbReference type="RefSeq" id="WP_087714889.1">
    <property type="nucleotide sequence ID" value="NZ_MWPH01000002.1"/>
</dbReference>
<gene>
    <name evidence="1" type="ORF">B2G88_12300</name>
</gene>
<accession>A0A202EAD3</accession>
<dbReference type="Proteomes" id="UP000196084">
    <property type="component" value="Unassembled WGS sequence"/>
</dbReference>
<comment type="caution">
    <text evidence="1">The sequence shown here is derived from an EMBL/GenBank/DDBJ whole genome shotgun (WGS) entry which is preliminary data.</text>
</comment>